<dbReference type="InterPro" id="IPR048365">
    <property type="entry name" value="TNP-like_RNaseH_N"/>
</dbReference>
<reference evidence="3" key="1">
    <citation type="submission" date="2021-01" db="EMBL/GenBank/DDBJ databases">
        <title>Caligus Genome Assembly.</title>
        <authorList>
            <person name="Gallardo-Escarate C."/>
        </authorList>
    </citation>
    <scope>NUCLEOTIDE SEQUENCE [LARGE SCALE GENOMIC DNA]</scope>
</reference>
<proteinExistence type="predicted"/>
<dbReference type="EMBL" id="CP045902">
    <property type="protein sequence ID" value="QQP38255.1"/>
    <property type="molecule type" value="Genomic_DNA"/>
</dbReference>
<evidence type="ECO:0000313" key="3">
    <source>
        <dbReference type="Proteomes" id="UP000595437"/>
    </source>
</evidence>
<dbReference type="Proteomes" id="UP000595437">
    <property type="component" value="Chromosome 13"/>
</dbReference>
<keyword evidence="3" id="KW-1185">Reference proteome</keyword>
<dbReference type="AlphaFoldDB" id="A0A7T8GUV5"/>
<protein>
    <submittedName>
        <fullName evidence="2">LOC755078</fullName>
    </submittedName>
</protein>
<name>A0A7T8GUV5_CALRO</name>
<evidence type="ECO:0000313" key="2">
    <source>
        <dbReference type="EMBL" id="QQP38255.1"/>
    </source>
</evidence>
<organism evidence="2 3">
    <name type="scientific">Caligus rogercresseyi</name>
    <name type="common">Sea louse</name>
    <dbReference type="NCBI Taxonomy" id="217165"/>
    <lineage>
        <taxon>Eukaryota</taxon>
        <taxon>Metazoa</taxon>
        <taxon>Ecdysozoa</taxon>
        <taxon>Arthropoda</taxon>
        <taxon>Crustacea</taxon>
        <taxon>Multicrustacea</taxon>
        <taxon>Hexanauplia</taxon>
        <taxon>Copepoda</taxon>
        <taxon>Siphonostomatoida</taxon>
        <taxon>Caligidae</taxon>
        <taxon>Caligus</taxon>
    </lineage>
</organism>
<evidence type="ECO:0000259" key="1">
    <source>
        <dbReference type="Pfam" id="PF21787"/>
    </source>
</evidence>
<gene>
    <name evidence="2" type="ORF">FKW44_018778</name>
</gene>
<sequence length="134" mass="15033">MLIHKGYPLPSNRTLQRSLKRITFQPGILHSVMSLLHLKTLTMDASDKYCGLVMDEMSIKQALEYDVGDQVVRGYDTLQPSCEELASHALVFALIGIKNRWKQVIAYHLTGSSFRSKDVVKSLTTSLPPVTNLD</sequence>
<dbReference type="Pfam" id="PF21787">
    <property type="entry name" value="TNP-like_RNaseH_N"/>
    <property type="match status" value="1"/>
</dbReference>
<accession>A0A7T8GUV5</accession>
<feature type="domain" description="Transposable element P transposase-like RNase H" evidence="1">
    <location>
        <begin position="24"/>
        <end position="117"/>
    </location>
</feature>
<dbReference type="OrthoDB" id="7474070at2759"/>